<reference evidence="6 7" key="1">
    <citation type="submission" date="2016-10" db="EMBL/GenBank/DDBJ databases">
        <title>Reductive evolution of mitochondrial metabolism and differential evolution of invasion-related proteins in Cryptosporidium.</title>
        <authorList>
            <person name="Liu S."/>
            <person name="Roellig D.M."/>
            <person name="Guo Y."/>
            <person name="Li N."/>
            <person name="Frace M.A."/>
            <person name="Tang K."/>
            <person name="Zhang L."/>
            <person name="Feng Y."/>
            <person name="Xiao L."/>
        </authorList>
    </citation>
    <scope>NUCLEOTIDE SEQUENCE [LARGE SCALE GENOMIC DNA]</scope>
    <source>
        <strain evidence="6">30847</strain>
    </source>
</reference>
<keyword evidence="7" id="KW-1185">Reference proteome</keyword>
<dbReference type="RefSeq" id="XP_067067480.1">
    <property type="nucleotide sequence ID" value="XM_067213290.1"/>
</dbReference>
<gene>
    <name evidence="6" type="ORF">cand_030640</name>
</gene>
<proteinExistence type="inferred from homology"/>
<dbReference type="FunFam" id="3.30.710.10:FF:000026">
    <property type="entry name" value="E3 ubiquitin ligase complex SCF subunit"/>
    <property type="match status" value="1"/>
</dbReference>
<dbReference type="InterPro" id="IPR001232">
    <property type="entry name" value="SKP1-like"/>
</dbReference>
<comment type="caution">
    <text evidence="6">The sequence shown here is derived from an EMBL/GenBank/DDBJ whole genome shotgun (WGS) entry which is preliminary data.</text>
</comment>
<dbReference type="SUPFAM" id="SSF54695">
    <property type="entry name" value="POZ domain"/>
    <property type="match status" value="1"/>
</dbReference>
<evidence type="ECO:0000256" key="2">
    <source>
        <dbReference type="ARBA" id="ARBA00022786"/>
    </source>
</evidence>
<dbReference type="Proteomes" id="UP000186804">
    <property type="component" value="Unassembled WGS sequence"/>
</dbReference>
<dbReference type="GO" id="GO:0016567">
    <property type="term" value="P:protein ubiquitination"/>
    <property type="evidence" value="ECO:0007669"/>
    <property type="project" value="UniProtKB-UniPathway"/>
</dbReference>
<dbReference type="OrthoDB" id="2342932at2759"/>
<feature type="domain" description="SKP1 component dimerisation" evidence="4">
    <location>
        <begin position="111"/>
        <end position="158"/>
    </location>
</feature>
<dbReference type="SMART" id="SM00512">
    <property type="entry name" value="Skp1"/>
    <property type="match status" value="1"/>
</dbReference>
<evidence type="ECO:0000259" key="4">
    <source>
        <dbReference type="Pfam" id="PF01466"/>
    </source>
</evidence>
<dbReference type="Pfam" id="PF01466">
    <property type="entry name" value="Skp1"/>
    <property type="match status" value="1"/>
</dbReference>
<dbReference type="CDD" id="cd18322">
    <property type="entry name" value="BTB_POZ_SKP1"/>
    <property type="match status" value="1"/>
</dbReference>
<dbReference type="InterPro" id="IPR036296">
    <property type="entry name" value="SKP1-like_dim_sf"/>
</dbReference>
<protein>
    <submittedName>
        <fullName evidence="6">Suppressor of kinetochore protein 1</fullName>
    </submittedName>
</protein>
<dbReference type="InterPro" id="IPR016073">
    <property type="entry name" value="Skp1_comp_POZ"/>
</dbReference>
<dbReference type="VEuPathDB" id="CryptoDB:cand_030640"/>
<dbReference type="InterPro" id="IPR011333">
    <property type="entry name" value="SKP1/BTB/POZ_sf"/>
</dbReference>
<name>A0A1J4MMZ8_9CRYT</name>
<comment type="similarity">
    <text evidence="1 3">Belongs to the SKP1 family.</text>
</comment>
<dbReference type="InterPro" id="IPR016072">
    <property type="entry name" value="Skp1_comp_dimer"/>
</dbReference>
<evidence type="ECO:0000256" key="1">
    <source>
        <dbReference type="ARBA" id="ARBA00009993"/>
    </source>
</evidence>
<dbReference type="GO" id="GO:0006511">
    <property type="term" value="P:ubiquitin-dependent protein catabolic process"/>
    <property type="evidence" value="ECO:0007669"/>
    <property type="project" value="InterPro"/>
</dbReference>
<evidence type="ECO:0000256" key="3">
    <source>
        <dbReference type="PIRNR" id="PIRNR028729"/>
    </source>
</evidence>
<dbReference type="AlphaFoldDB" id="A0A1J4MMZ8"/>
<dbReference type="SUPFAM" id="SSF81382">
    <property type="entry name" value="Skp1 dimerisation domain-like"/>
    <property type="match status" value="1"/>
</dbReference>
<evidence type="ECO:0000313" key="7">
    <source>
        <dbReference type="Proteomes" id="UP000186804"/>
    </source>
</evidence>
<evidence type="ECO:0000259" key="5">
    <source>
        <dbReference type="Pfam" id="PF03931"/>
    </source>
</evidence>
<accession>A0A1J4MMZ8</accession>
<comment type="pathway">
    <text evidence="3">Protein modification; protein ubiquitination.</text>
</comment>
<dbReference type="EMBL" id="LRBS01000086">
    <property type="protein sequence ID" value="OII75634.1"/>
    <property type="molecule type" value="Genomic_DNA"/>
</dbReference>
<dbReference type="UniPathway" id="UPA00143"/>
<dbReference type="Gene3D" id="3.30.710.10">
    <property type="entry name" value="Potassium Channel Kv1.1, Chain A"/>
    <property type="match status" value="1"/>
</dbReference>
<dbReference type="InterPro" id="IPR016897">
    <property type="entry name" value="SKP1"/>
</dbReference>
<organism evidence="6 7">
    <name type="scientific">Cryptosporidium andersoni</name>
    <dbReference type="NCBI Taxonomy" id="117008"/>
    <lineage>
        <taxon>Eukaryota</taxon>
        <taxon>Sar</taxon>
        <taxon>Alveolata</taxon>
        <taxon>Apicomplexa</taxon>
        <taxon>Conoidasida</taxon>
        <taxon>Coccidia</taxon>
        <taxon>Eucoccidiorida</taxon>
        <taxon>Eimeriorina</taxon>
        <taxon>Cryptosporidiidae</taxon>
        <taxon>Cryptosporidium</taxon>
    </lineage>
</organism>
<keyword evidence="2 3" id="KW-0833">Ubl conjugation pathway</keyword>
<dbReference type="PIRSF" id="PIRSF028729">
    <property type="entry name" value="E3_ubiquit_lig_SCF_Skp"/>
    <property type="match status" value="1"/>
</dbReference>
<evidence type="ECO:0000313" key="6">
    <source>
        <dbReference type="EMBL" id="OII75634.1"/>
    </source>
</evidence>
<feature type="domain" description="SKP1 component POZ" evidence="5">
    <location>
        <begin position="5"/>
        <end position="64"/>
    </location>
</feature>
<sequence>MISSKVKLVSSEGEEFEVDICVATASTLIRNMIEDVGSEDPIPLPNVRSDVLRKVIEYCKHHVNNPAKEIPKPLRSNSLTHIVSPWDEEFVNIEQELLFELMLTANYMDIKPLLDLVCAKVATMIKGKKAEEIRQIFNIQNDFTPEEEAAVREENKWCEEP</sequence>
<dbReference type="PANTHER" id="PTHR11165">
    <property type="entry name" value="SKP1"/>
    <property type="match status" value="1"/>
</dbReference>
<dbReference type="Pfam" id="PF03931">
    <property type="entry name" value="Skp1_POZ"/>
    <property type="match status" value="1"/>
</dbReference>
<dbReference type="GeneID" id="92367248"/>